<feature type="compositionally biased region" description="Acidic residues" evidence="1">
    <location>
        <begin position="293"/>
        <end position="309"/>
    </location>
</feature>
<name>A0A1B9GCB8_9TREE</name>
<dbReference type="EMBL" id="CP144541">
    <property type="protein sequence ID" value="WVW79492.1"/>
    <property type="molecule type" value="Genomic_DNA"/>
</dbReference>
<feature type="region of interest" description="Disordered" evidence="1">
    <location>
        <begin position="149"/>
        <end position="200"/>
    </location>
</feature>
<accession>A0A1B9GCB8</accession>
<feature type="compositionally biased region" description="Polar residues" evidence="1">
    <location>
        <begin position="693"/>
        <end position="704"/>
    </location>
</feature>
<feature type="compositionally biased region" description="Basic and acidic residues" evidence="1">
    <location>
        <begin position="261"/>
        <end position="272"/>
    </location>
</feature>
<feature type="region of interest" description="Disordered" evidence="1">
    <location>
        <begin position="663"/>
        <end position="739"/>
    </location>
</feature>
<feature type="region of interest" description="Disordered" evidence="1">
    <location>
        <begin position="845"/>
        <end position="1070"/>
    </location>
</feature>
<feature type="compositionally biased region" description="Basic residues" evidence="1">
    <location>
        <begin position="707"/>
        <end position="717"/>
    </location>
</feature>
<evidence type="ECO:0000313" key="3">
    <source>
        <dbReference type="EMBL" id="WVW79492.1"/>
    </source>
</evidence>
<dbReference type="VEuPathDB" id="FungiDB:I302_00144"/>
<dbReference type="InterPro" id="IPR009072">
    <property type="entry name" value="Histone-fold"/>
</dbReference>
<feature type="compositionally biased region" description="Polar residues" evidence="1">
    <location>
        <begin position="978"/>
        <end position="987"/>
    </location>
</feature>
<feature type="compositionally biased region" description="Polar residues" evidence="1">
    <location>
        <begin position="1214"/>
        <end position="1227"/>
    </location>
</feature>
<feature type="compositionally biased region" description="Low complexity" evidence="1">
    <location>
        <begin position="419"/>
        <end position="440"/>
    </location>
</feature>
<feature type="compositionally biased region" description="Acidic residues" evidence="1">
    <location>
        <begin position="239"/>
        <end position="260"/>
    </location>
</feature>
<feature type="compositionally biased region" description="Low complexity" evidence="1">
    <location>
        <begin position="21"/>
        <end position="36"/>
    </location>
</feature>
<gene>
    <name evidence="2" type="ORF">I302_00144</name>
    <name evidence="3" type="ORF">I302_101461</name>
</gene>
<feature type="compositionally biased region" description="Low complexity" evidence="1">
    <location>
        <begin position="60"/>
        <end position="69"/>
    </location>
</feature>
<feature type="compositionally biased region" description="Low complexity" evidence="1">
    <location>
        <begin position="1002"/>
        <end position="1013"/>
    </location>
</feature>
<feature type="compositionally biased region" description="Polar residues" evidence="1">
    <location>
        <begin position="885"/>
        <end position="902"/>
    </location>
</feature>
<dbReference type="OrthoDB" id="2420608at2759"/>
<feature type="compositionally biased region" description="Polar residues" evidence="1">
    <location>
        <begin position="605"/>
        <end position="619"/>
    </location>
</feature>
<feature type="compositionally biased region" description="Low complexity" evidence="1">
    <location>
        <begin position="1243"/>
        <end position="1262"/>
    </location>
</feature>
<feature type="region of interest" description="Disordered" evidence="1">
    <location>
        <begin position="599"/>
        <end position="626"/>
    </location>
</feature>
<dbReference type="GO" id="GO:0046982">
    <property type="term" value="F:protein heterodimerization activity"/>
    <property type="evidence" value="ECO:0007669"/>
    <property type="project" value="InterPro"/>
</dbReference>
<dbReference type="EMBL" id="KI894018">
    <property type="protein sequence ID" value="OCF28655.1"/>
    <property type="molecule type" value="Genomic_DNA"/>
</dbReference>
<feature type="compositionally biased region" description="Polar residues" evidence="1">
    <location>
        <begin position="477"/>
        <end position="491"/>
    </location>
</feature>
<protein>
    <submittedName>
        <fullName evidence="2">Uncharacterized protein</fullName>
    </submittedName>
</protein>
<dbReference type="STRING" id="1296100.A0A1B9GCB8"/>
<dbReference type="GO" id="GO:0005634">
    <property type="term" value="C:nucleus"/>
    <property type="evidence" value="ECO:0007669"/>
    <property type="project" value="InterPro"/>
</dbReference>
<dbReference type="GeneID" id="30204543"/>
<evidence type="ECO:0000256" key="1">
    <source>
        <dbReference type="SAM" id="MobiDB-lite"/>
    </source>
</evidence>
<reference evidence="2" key="1">
    <citation type="submission" date="2013-07" db="EMBL/GenBank/DDBJ databases">
        <title>The Genome Sequence of Cryptococcus bestiolae CBS10118.</title>
        <authorList>
            <consortium name="The Broad Institute Genome Sequencing Platform"/>
            <person name="Cuomo C."/>
            <person name="Litvintseva A."/>
            <person name="Chen Y."/>
            <person name="Heitman J."/>
            <person name="Sun S."/>
            <person name="Springer D."/>
            <person name="Dromer F."/>
            <person name="Young S.K."/>
            <person name="Zeng Q."/>
            <person name="Gargeya S."/>
            <person name="Fitzgerald M."/>
            <person name="Abouelleil A."/>
            <person name="Alvarado L."/>
            <person name="Berlin A.M."/>
            <person name="Chapman S.B."/>
            <person name="Dewar J."/>
            <person name="Goldberg J."/>
            <person name="Griggs A."/>
            <person name="Gujja S."/>
            <person name="Hansen M."/>
            <person name="Howarth C."/>
            <person name="Imamovic A."/>
            <person name="Larimer J."/>
            <person name="McCowan C."/>
            <person name="Murphy C."/>
            <person name="Pearson M."/>
            <person name="Priest M."/>
            <person name="Roberts A."/>
            <person name="Saif S."/>
            <person name="Shea T."/>
            <person name="Sykes S."/>
            <person name="Wortman J."/>
            <person name="Nusbaum C."/>
            <person name="Birren B."/>
        </authorList>
    </citation>
    <scope>NUCLEOTIDE SEQUENCE [LARGE SCALE GENOMIC DNA]</scope>
    <source>
        <strain evidence="2">CBS 10118</strain>
    </source>
</reference>
<evidence type="ECO:0000313" key="4">
    <source>
        <dbReference type="Proteomes" id="UP000092730"/>
    </source>
</evidence>
<dbReference type="GO" id="GO:0042393">
    <property type="term" value="F:histone binding"/>
    <property type="evidence" value="ECO:0007669"/>
    <property type="project" value="InterPro"/>
</dbReference>
<organism evidence="2">
    <name type="scientific">Kwoniella bestiolae CBS 10118</name>
    <dbReference type="NCBI Taxonomy" id="1296100"/>
    <lineage>
        <taxon>Eukaryota</taxon>
        <taxon>Fungi</taxon>
        <taxon>Dikarya</taxon>
        <taxon>Basidiomycota</taxon>
        <taxon>Agaricomycotina</taxon>
        <taxon>Tremellomycetes</taxon>
        <taxon>Tremellales</taxon>
        <taxon>Cryptococcaceae</taxon>
        <taxon>Kwoniella</taxon>
    </lineage>
</organism>
<keyword evidence="4" id="KW-1185">Reference proteome</keyword>
<dbReference type="RefSeq" id="XP_019049725.1">
    <property type="nucleotide sequence ID" value="XM_019186847.1"/>
</dbReference>
<feature type="compositionally biased region" description="Polar residues" evidence="1">
    <location>
        <begin position="1194"/>
        <end position="1204"/>
    </location>
</feature>
<dbReference type="Proteomes" id="UP000092730">
    <property type="component" value="Chromosome 1"/>
</dbReference>
<feature type="compositionally biased region" description="Basic and acidic residues" evidence="1">
    <location>
        <begin position="493"/>
        <end position="505"/>
    </location>
</feature>
<feature type="compositionally biased region" description="Acidic residues" evidence="1">
    <location>
        <begin position="173"/>
        <end position="184"/>
    </location>
</feature>
<dbReference type="InterPro" id="IPR018465">
    <property type="entry name" value="Scm3/HJURP"/>
</dbReference>
<dbReference type="KEGG" id="kbi:30204543"/>
<sequence>MNLQAPIAGPSRPRPPTNLYSSRSDPPSSSSRASTPSHHHKSSTPFEGRYPTPALNHRYSTSSLSGRSSTPIFYPNGARFRSQSVLSTSQKEDELINKKRLDSFHKLKSSWDLLKEKYGSISLEDDDEIDLRTGKVVKDRGRLREYVGRDFGEVSDTEETQTQTDGESKGEGYEIDSDEDEIGLWDERSGLDPQVAEPPLLWEVERNLRRTKSWVSEEDQDDLKEFLSMEAQRNRLLGNDDDDDVSEDEGVPEPESEELNYDDRESREESRFRGTRILPVSATLDDLFASDQDKEDTSEDELQLIDSEGESGKEVFNVNPTPKANDINDDDDDDDDDDPFLQDRPASPSPSPPPRRRGKTLEVEVVIPLRPRRKSLPAPTVYVSQPQPPAAKRIVKPSVSAPSSIDLFRSPPPEDDLCSRSPSWSPLRSPSRSPSPVHHSPATRSHLSPAQDGHDRQSAIVLSPSPPPRQLPPVRSHSPSSTTPRATSLTSVKGKERMAGERPDEIVQPTPAQSDSPYYTRVWKTPSGVVRVCKRCRKAGGVRAEKAPLCKGRVDLAKCTFERTVIDLDRTTQSNRQIKAHRPLTPYTTGQSIINAEDGLESLPSDHNTISNTPEQSSPGEKHRKSHKRCLACKEAGGERAKKSGSCPGGFKRRWCHWYEAESEQRDTVDVEEENQSTSRQRSRTSVLPDIPLQTNEASDTDNTPLKLRKSRNRRKSMILTSDSEPDSASKRPLSHIASTPMRTPTRAASEFAGTPSDRPADLDKSIYASALIYRSNGRARYCGACHEAGGIRAERAWWCKGRAWAKFCHFLRNYDVSNAEDEGGSPISKVGRKTPEVVIRSSSVMRTKRKRVVSTDAPQIPSSPSPTLRNFDNASHMPSPPPTSSVEPYSPNLNTSFSTSRPIIGRDSSSFSSMPPSSPPVFAPSNRPVHPTPSPSLSAAPIEESPVIQRISKPYLPPRGQTIGFGPTPPPSIDGARSSSTLSDNVPLTLPRKSILRKPSESPYSTSSGSGSVKRARFSLQPRSPAREESSDPLHQEVDQPSEDELSIHDGMNHYNHYSSSPVAATSSSPAFNRYSISSSPLRNEWSVRAADIGMNLGPEHTGALPKGMIRALVPSLAKSTTATLGSSVNRNFNLPTPPTSSSSTSSSSTAVRNRNNTSSPALGGNRTPNAGAGLMLPPPVPLKRSTPGPAFATSSRSDSVSARTADRASDPLTPSTPRQKNQPIKFTSLPRSHIQSRSRSRSISIQPSSSSGGSRLSTPSYKPPIREVSSTPRKKSRVEIELARKALELGDEAGLEWGLDEDTEDGGRMWREGSVALLRSEL</sequence>
<proteinExistence type="predicted"/>
<reference evidence="3" key="4">
    <citation type="submission" date="2024-02" db="EMBL/GenBank/DDBJ databases">
        <title>Comparative genomics of Cryptococcus and Kwoniella reveals pathogenesis evolution and contrasting modes of karyotype evolution via chromosome fusion or intercentromeric recombination.</title>
        <authorList>
            <person name="Coelho M.A."/>
            <person name="David-Palma M."/>
            <person name="Shea T."/>
            <person name="Bowers K."/>
            <person name="McGinley-Smith S."/>
            <person name="Mohammad A.W."/>
            <person name="Gnirke A."/>
            <person name="Yurkov A.M."/>
            <person name="Nowrousian M."/>
            <person name="Sun S."/>
            <person name="Cuomo C.A."/>
            <person name="Heitman J."/>
        </authorList>
    </citation>
    <scope>NUCLEOTIDE SEQUENCE</scope>
    <source>
        <strain evidence="3">CBS 10118</strain>
    </source>
</reference>
<feature type="region of interest" description="Disordered" evidence="1">
    <location>
        <begin position="1128"/>
        <end position="1279"/>
    </location>
</feature>
<dbReference type="Gene3D" id="1.10.20.10">
    <property type="entry name" value="Histone, subunit A"/>
    <property type="match status" value="1"/>
</dbReference>
<feature type="compositionally biased region" description="Polar residues" evidence="1">
    <location>
        <begin position="857"/>
        <end position="874"/>
    </location>
</feature>
<reference evidence="3" key="2">
    <citation type="submission" date="2013-07" db="EMBL/GenBank/DDBJ databases">
        <authorList>
            <consortium name="The Broad Institute Genome Sequencing Platform"/>
            <person name="Cuomo C."/>
            <person name="Litvintseva A."/>
            <person name="Chen Y."/>
            <person name="Heitman J."/>
            <person name="Sun S."/>
            <person name="Springer D."/>
            <person name="Dromer F."/>
            <person name="Young S.K."/>
            <person name="Zeng Q."/>
            <person name="Gargeya S."/>
            <person name="Fitzgerald M."/>
            <person name="Abouelleil A."/>
            <person name="Alvarado L."/>
            <person name="Berlin A.M."/>
            <person name="Chapman S.B."/>
            <person name="Dewar J."/>
            <person name="Goldberg J."/>
            <person name="Griggs A."/>
            <person name="Gujja S."/>
            <person name="Hansen M."/>
            <person name="Howarth C."/>
            <person name="Imamovic A."/>
            <person name="Larimer J."/>
            <person name="McCowan C."/>
            <person name="Murphy C."/>
            <person name="Pearson M."/>
            <person name="Priest M."/>
            <person name="Roberts A."/>
            <person name="Saif S."/>
            <person name="Shea T."/>
            <person name="Sykes S."/>
            <person name="Wortman J."/>
            <person name="Nusbaum C."/>
            <person name="Birren B."/>
        </authorList>
    </citation>
    <scope>NUCLEOTIDE SEQUENCE</scope>
    <source>
        <strain evidence="3">CBS 10118</strain>
    </source>
</reference>
<reference evidence="2" key="3">
    <citation type="submission" date="2014-01" db="EMBL/GenBank/DDBJ databases">
        <title>Evolution of pathogenesis and genome organization in the Tremellales.</title>
        <authorList>
            <person name="Cuomo C."/>
            <person name="Litvintseva A."/>
            <person name="Heitman J."/>
            <person name="Chen Y."/>
            <person name="Sun S."/>
            <person name="Springer D."/>
            <person name="Dromer F."/>
            <person name="Young S."/>
            <person name="Zeng Q."/>
            <person name="Chapman S."/>
            <person name="Gujja S."/>
            <person name="Saif S."/>
            <person name="Birren B."/>
        </authorList>
    </citation>
    <scope>NUCLEOTIDE SEQUENCE</scope>
    <source>
        <strain evidence="2">CBS 10118</strain>
    </source>
</reference>
<feature type="compositionally biased region" description="Polar residues" evidence="1">
    <location>
        <begin position="1152"/>
        <end position="1162"/>
    </location>
</feature>
<feature type="compositionally biased region" description="Basic and acidic residues" evidence="1">
    <location>
        <begin position="1026"/>
        <end position="1039"/>
    </location>
</feature>
<feature type="compositionally biased region" description="Acidic residues" evidence="1">
    <location>
        <begin position="327"/>
        <end position="340"/>
    </location>
</feature>
<feature type="compositionally biased region" description="Low complexity" evidence="1">
    <location>
        <begin position="1141"/>
        <end position="1151"/>
    </location>
</feature>
<feature type="region of interest" description="Disordered" evidence="1">
    <location>
        <begin position="233"/>
        <end position="518"/>
    </location>
</feature>
<dbReference type="Pfam" id="PF10384">
    <property type="entry name" value="Scm3"/>
    <property type="match status" value="1"/>
</dbReference>
<feature type="compositionally biased region" description="Low complexity" evidence="1">
    <location>
        <begin position="676"/>
        <end position="686"/>
    </location>
</feature>
<feature type="region of interest" description="Disordered" evidence="1">
    <location>
        <begin position="1"/>
        <end position="76"/>
    </location>
</feature>
<feature type="compositionally biased region" description="Low complexity" evidence="1">
    <location>
        <begin position="1060"/>
        <end position="1070"/>
    </location>
</feature>
<evidence type="ECO:0000313" key="2">
    <source>
        <dbReference type="EMBL" id="OCF28655.1"/>
    </source>
</evidence>